<reference evidence="2 3" key="1">
    <citation type="submission" date="2019-08" db="EMBL/GenBank/DDBJ databases">
        <title>In-depth cultivation of the pig gut microbiome towards novel bacterial diversity and tailored functional studies.</title>
        <authorList>
            <person name="Wylensek D."/>
            <person name="Hitch T.C.A."/>
            <person name="Clavel T."/>
        </authorList>
    </citation>
    <scope>NUCLEOTIDE SEQUENCE [LARGE SCALE GENOMIC DNA]</scope>
    <source>
        <strain evidence="2 3">Oil+RF-744-GAM-WT-6</strain>
    </source>
</reference>
<comment type="caution">
    <text evidence="2">The sequence shown here is derived from an EMBL/GenBank/DDBJ whole genome shotgun (WGS) entry which is preliminary data.</text>
</comment>
<dbReference type="InterPro" id="IPR057238">
    <property type="entry name" value="DUF7916"/>
</dbReference>
<protein>
    <submittedName>
        <fullName evidence="2">Haloacid dehalogenase-like hydrolase</fullName>
    </submittedName>
</protein>
<keyword evidence="2" id="KW-0378">Hydrolase</keyword>
<dbReference type="EMBL" id="VUMN01000046">
    <property type="protein sequence ID" value="MSS59722.1"/>
    <property type="molecule type" value="Genomic_DNA"/>
</dbReference>
<gene>
    <name evidence="2" type="ORF">FYJ51_12545</name>
</gene>
<dbReference type="AlphaFoldDB" id="A0A7X2NUH6"/>
<feature type="domain" description="DUF7916" evidence="1">
    <location>
        <begin position="7"/>
        <end position="293"/>
    </location>
</feature>
<keyword evidence="3" id="KW-1185">Reference proteome</keyword>
<sequence>MSEKSLLDCMPGEFAAMKREEILHGIRASDGKALGAMISSDVTPYTGDLTNAELCAASGAEILILDHFDAENPHVEGLPAVKQPMDTVRMIKKLTGRLIGVRLAAMGPERYRKSEGVTRGMLATAQNAVKAAAMGVNLLLISGEPSAIKDALREVRKAAGEEMVLFAGDGQAQYAVPTIDDINGYINNGADGVLLQGPGTMPGCTEEWCEQRISHIHYRGKVAVLSIGNGMENTDPGTAGRIAFAAKLSGADLHLLGNDGPMGMADPEVFLTYSLAIRGKKETLRRMALSLNR</sequence>
<dbReference type="RefSeq" id="WP_154505933.1">
    <property type="nucleotide sequence ID" value="NZ_VUMN01000046.1"/>
</dbReference>
<accession>A0A7X2NUH6</accession>
<evidence type="ECO:0000313" key="3">
    <source>
        <dbReference type="Proteomes" id="UP000461880"/>
    </source>
</evidence>
<proteinExistence type="predicted"/>
<dbReference type="GO" id="GO:0016787">
    <property type="term" value="F:hydrolase activity"/>
    <property type="evidence" value="ECO:0007669"/>
    <property type="project" value="UniProtKB-KW"/>
</dbReference>
<dbReference type="Proteomes" id="UP000461880">
    <property type="component" value="Unassembled WGS sequence"/>
</dbReference>
<evidence type="ECO:0000313" key="2">
    <source>
        <dbReference type="EMBL" id="MSS59722.1"/>
    </source>
</evidence>
<organism evidence="2 3">
    <name type="scientific">Stecheria intestinalis</name>
    <dbReference type="NCBI Taxonomy" id="2606630"/>
    <lineage>
        <taxon>Bacteria</taxon>
        <taxon>Bacillati</taxon>
        <taxon>Bacillota</taxon>
        <taxon>Erysipelotrichia</taxon>
        <taxon>Erysipelotrichales</taxon>
        <taxon>Erysipelotrichaceae</taxon>
        <taxon>Stecheria</taxon>
    </lineage>
</organism>
<dbReference type="Pfam" id="PF25509">
    <property type="entry name" value="DUF7916"/>
    <property type="match status" value="1"/>
</dbReference>
<evidence type="ECO:0000259" key="1">
    <source>
        <dbReference type="Pfam" id="PF25509"/>
    </source>
</evidence>
<name>A0A7X2NUH6_9FIRM</name>